<dbReference type="PROSITE" id="PS50924">
    <property type="entry name" value="MHYT"/>
    <property type="match status" value="1"/>
</dbReference>
<dbReference type="Proteomes" id="UP001217325">
    <property type="component" value="Unassembled WGS sequence"/>
</dbReference>
<feature type="transmembrane region" description="Helical" evidence="1">
    <location>
        <begin position="172"/>
        <end position="193"/>
    </location>
</feature>
<feature type="transmembrane region" description="Helical" evidence="1">
    <location>
        <begin position="213"/>
        <end position="236"/>
    </location>
</feature>
<dbReference type="GO" id="GO:0016020">
    <property type="term" value="C:membrane"/>
    <property type="evidence" value="ECO:0007669"/>
    <property type="project" value="UniProtKB-UniRule"/>
</dbReference>
<dbReference type="GeneID" id="64142382"/>
<feature type="transmembrane region" description="Helical" evidence="1">
    <location>
        <begin position="111"/>
        <end position="129"/>
    </location>
</feature>
<keyword evidence="1" id="KW-0472">Membrane</keyword>
<feature type="transmembrane region" description="Helical" evidence="1">
    <location>
        <begin position="12"/>
        <end position="32"/>
    </location>
</feature>
<dbReference type="InterPro" id="IPR005330">
    <property type="entry name" value="MHYT_dom"/>
</dbReference>
<keyword evidence="1" id="KW-0812">Transmembrane</keyword>
<evidence type="ECO:0000313" key="5">
    <source>
        <dbReference type="Proteomes" id="UP000230886"/>
    </source>
</evidence>
<sequence>MSDEMHHFSMGIWLLGLAYVVSVVGSVVGLACTRHSASATTTATRMRWLAMAALSIGGVAIWLMHFIAMLGFAVPGSPIRYNLGWTVISAIISVGAVFVGLLIIGTEFRWTRLLIGGVVTGLAVNIMHYTGMRALRFQGEIHYDLLFVALSVLIAVVAGTAALWFTMVLESTILRFVAGIIMGIAVVGMHYTGMAAVEVVHDAAAPAPQGLEVFSFLFPVFVLGLLALAVPIVAVLTAPNRATARMESAADDLAFEAREFAISN</sequence>
<feature type="domain" description="MHYT" evidence="2">
    <location>
        <begin position="10"/>
        <end position="200"/>
    </location>
</feature>
<dbReference type="PANTHER" id="PTHR35152">
    <property type="entry name" value="DOMAIN SIGNALLING PROTEIN, PUTATIVE (AFU_ORTHOLOGUE AFUA_5G11310)-RELATED"/>
    <property type="match status" value="1"/>
</dbReference>
<accession>A0A1C3ZFK0</accession>
<dbReference type="Pfam" id="PF03707">
    <property type="entry name" value="MHYT"/>
    <property type="match status" value="3"/>
</dbReference>
<protein>
    <submittedName>
        <fullName evidence="3">MHYT domain-containing protein</fullName>
    </submittedName>
    <submittedName>
        <fullName evidence="4">Signal protein</fullName>
    </submittedName>
</protein>
<evidence type="ECO:0000256" key="1">
    <source>
        <dbReference type="PROSITE-ProRule" id="PRU00244"/>
    </source>
</evidence>
<evidence type="ECO:0000313" key="4">
    <source>
        <dbReference type="EMBL" id="PCK24722.1"/>
    </source>
</evidence>
<feature type="transmembrane region" description="Helical" evidence="1">
    <location>
        <begin position="83"/>
        <end position="104"/>
    </location>
</feature>
<evidence type="ECO:0000259" key="2">
    <source>
        <dbReference type="PROSITE" id="PS50924"/>
    </source>
</evidence>
<dbReference type="RefSeq" id="WP_003939865.1">
    <property type="nucleotide sequence ID" value="NZ_AP023172.1"/>
</dbReference>
<name>A0A069JH73_RHOSG</name>
<organism evidence="4 5">
    <name type="scientific">Rhodococcus qingshengii</name>
    <dbReference type="NCBI Taxonomy" id="334542"/>
    <lineage>
        <taxon>Bacteria</taxon>
        <taxon>Bacillati</taxon>
        <taxon>Actinomycetota</taxon>
        <taxon>Actinomycetes</taxon>
        <taxon>Mycobacteriales</taxon>
        <taxon>Nocardiaceae</taxon>
        <taxon>Rhodococcus</taxon>
        <taxon>Rhodococcus erythropolis group</taxon>
    </lineage>
</organism>
<reference evidence="4 5" key="1">
    <citation type="submission" date="2017-07" db="EMBL/GenBank/DDBJ databases">
        <title>Draft sequence of Rhodococcus enclensis 23b-28.</title>
        <authorList>
            <person name="Besaury L."/>
            <person name="Sancelme M."/>
            <person name="Amato P."/>
            <person name="Lallement A."/>
            <person name="Delort A.-M."/>
        </authorList>
    </citation>
    <scope>NUCLEOTIDE SEQUENCE [LARGE SCALE GENOMIC DNA]</scope>
    <source>
        <strain evidence="4 5">23b-28</strain>
    </source>
</reference>
<evidence type="ECO:0000313" key="3">
    <source>
        <dbReference type="EMBL" id="MDE8644384.1"/>
    </source>
</evidence>
<keyword evidence="1" id="KW-1133">Transmembrane helix</keyword>
<feature type="transmembrane region" description="Helical" evidence="1">
    <location>
        <begin position="48"/>
        <end position="71"/>
    </location>
</feature>
<dbReference type="PANTHER" id="PTHR35152:SF1">
    <property type="entry name" value="DOMAIN SIGNALLING PROTEIN, PUTATIVE (AFU_ORTHOLOGUE AFUA_5G11310)-RELATED"/>
    <property type="match status" value="1"/>
</dbReference>
<proteinExistence type="predicted"/>
<dbReference type="EMBL" id="JARDXE010000003">
    <property type="protein sequence ID" value="MDE8644384.1"/>
    <property type="molecule type" value="Genomic_DNA"/>
</dbReference>
<comment type="caution">
    <text evidence="4">The sequence shown here is derived from an EMBL/GenBank/DDBJ whole genome shotgun (WGS) entry which is preliminary data.</text>
</comment>
<feature type="transmembrane region" description="Helical" evidence="1">
    <location>
        <begin position="141"/>
        <end position="165"/>
    </location>
</feature>
<accession>A0A069JH73</accession>
<gene>
    <name evidence="4" type="ORF">CHR55_24605</name>
    <name evidence="3" type="ORF">PXH69_05440</name>
</gene>
<dbReference type="EMBL" id="NOVD01000025">
    <property type="protein sequence ID" value="PCK24722.1"/>
    <property type="molecule type" value="Genomic_DNA"/>
</dbReference>
<dbReference type="Proteomes" id="UP000230886">
    <property type="component" value="Unassembled WGS sequence"/>
</dbReference>
<reference evidence="3" key="2">
    <citation type="submission" date="2023-02" db="EMBL/GenBank/DDBJ databases">
        <title>A novel hydrolase synthesized by Rhodococcus erythropolis HQ is responsible for the detoxification of Zearalenone.</title>
        <authorList>
            <person name="Hu J."/>
            <person name="Xu J."/>
        </authorList>
    </citation>
    <scope>NUCLEOTIDE SEQUENCE</scope>
    <source>
        <strain evidence="3">HQ</strain>
    </source>
</reference>
<dbReference type="AlphaFoldDB" id="A0A069JH73"/>